<protein>
    <recommendedName>
        <fullName evidence="4">SnoaL-like domain-containing protein</fullName>
    </recommendedName>
</protein>
<proteinExistence type="predicted"/>
<evidence type="ECO:0000313" key="2">
    <source>
        <dbReference type="EMBL" id="KCZ89111.1"/>
    </source>
</evidence>
<dbReference type="Gene3D" id="3.10.450.50">
    <property type="match status" value="1"/>
</dbReference>
<dbReference type="OrthoDB" id="9795306at2"/>
<sequence length="159" mass="17750">MVPPHLSSPLSVMTNREPTSPETEVKTRIFAWCSAWSSIGGKLPTDKLREIVTDGPIRMVTDFGGHMTVNVSLDSYSAFWSSLVSETFSEWSLLIDSPIDVAISGNMATAGFHARLQGVTHENTRKSQHQHSRQVFEYAHGVWRLVQEQTTIAPEETCF</sequence>
<dbReference type="InterPro" id="IPR032710">
    <property type="entry name" value="NTF2-like_dom_sf"/>
</dbReference>
<keyword evidence="3" id="KW-1185">Reference proteome</keyword>
<feature type="compositionally biased region" description="Polar residues" evidence="1">
    <location>
        <begin position="8"/>
        <end position="20"/>
    </location>
</feature>
<feature type="region of interest" description="Disordered" evidence="1">
    <location>
        <begin position="1"/>
        <end position="20"/>
    </location>
</feature>
<reference evidence="2 3" key="1">
    <citation type="journal article" date="2014" name="Antonie Van Leeuwenhoek">
        <title>Hyphomonas beringensis sp. nov. and Hyphomonas chukchiensis sp. nov., isolated from surface seawater of the Bering Sea and Chukchi Sea.</title>
        <authorList>
            <person name="Li C."/>
            <person name="Lai Q."/>
            <person name="Li G."/>
            <person name="Dong C."/>
            <person name="Wang J."/>
            <person name="Liao Y."/>
            <person name="Shao Z."/>
        </authorList>
    </citation>
    <scope>NUCLEOTIDE SEQUENCE [LARGE SCALE GENOMIC DNA]</scope>
    <source>
        <strain evidence="2 3">VP2</strain>
    </source>
</reference>
<evidence type="ECO:0000313" key="3">
    <source>
        <dbReference type="Proteomes" id="UP000024816"/>
    </source>
</evidence>
<dbReference type="STRING" id="1280952.HJA_07437"/>
<organism evidence="2 3">
    <name type="scientific">Hyphomonas jannaschiana VP2</name>
    <dbReference type="NCBI Taxonomy" id="1280952"/>
    <lineage>
        <taxon>Bacteria</taxon>
        <taxon>Pseudomonadati</taxon>
        <taxon>Pseudomonadota</taxon>
        <taxon>Alphaproteobacteria</taxon>
        <taxon>Hyphomonadales</taxon>
        <taxon>Hyphomonadaceae</taxon>
        <taxon>Hyphomonas</taxon>
    </lineage>
</organism>
<dbReference type="EMBL" id="ARYJ01000004">
    <property type="protein sequence ID" value="KCZ89111.1"/>
    <property type="molecule type" value="Genomic_DNA"/>
</dbReference>
<dbReference type="RefSeq" id="WP_155839889.1">
    <property type="nucleotide sequence ID" value="NZ_ARYJ01000004.1"/>
</dbReference>
<dbReference type="AlphaFoldDB" id="A0A059FEZ5"/>
<evidence type="ECO:0000256" key="1">
    <source>
        <dbReference type="SAM" id="MobiDB-lite"/>
    </source>
</evidence>
<gene>
    <name evidence="2" type="ORF">HJA_07437</name>
</gene>
<dbReference type="Proteomes" id="UP000024816">
    <property type="component" value="Unassembled WGS sequence"/>
</dbReference>
<dbReference type="PATRIC" id="fig|1280952.3.peg.1475"/>
<comment type="caution">
    <text evidence="2">The sequence shown here is derived from an EMBL/GenBank/DDBJ whole genome shotgun (WGS) entry which is preliminary data.</text>
</comment>
<accession>A0A059FEZ5</accession>
<name>A0A059FEZ5_9PROT</name>
<evidence type="ECO:0008006" key="4">
    <source>
        <dbReference type="Google" id="ProtNLM"/>
    </source>
</evidence>
<dbReference type="SUPFAM" id="SSF54427">
    <property type="entry name" value="NTF2-like"/>
    <property type="match status" value="1"/>
</dbReference>